<dbReference type="EMBL" id="JBEDUW010000006">
    <property type="protein sequence ID" value="KAK9921872.1"/>
    <property type="molecule type" value="Genomic_DNA"/>
</dbReference>
<reference evidence="6 7" key="1">
    <citation type="journal article" date="2023" name="G3 (Bethesda)">
        <title>A chromosome-length genome assembly and annotation of blackberry (Rubus argutus, cv. 'Hillquist').</title>
        <authorList>
            <person name="Bruna T."/>
            <person name="Aryal R."/>
            <person name="Dudchenko O."/>
            <person name="Sargent D.J."/>
            <person name="Mead D."/>
            <person name="Buti M."/>
            <person name="Cavallini A."/>
            <person name="Hytonen T."/>
            <person name="Andres J."/>
            <person name="Pham M."/>
            <person name="Weisz D."/>
            <person name="Mascagni F."/>
            <person name="Usai G."/>
            <person name="Natali L."/>
            <person name="Bassil N."/>
            <person name="Fernandez G.E."/>
            <person name="Lomsadze A."/>
            <person name="Armour M."/>
            <person name="Olukolu B."/>
            <person name="Poorten T."/>
            <person name="Britton C."/>
            <person name="Davik J."/>
            <person name="Ashrafi H."/>
            <person name="Aiden E.L."/>
            <person name="Borodovsky M."/>
            <person name="Worthington M."/>
        </authorList>
    </citation>
    <scope>NUCLEOTIDE SEQUENCE [LARGE SCALE GENOMIC DNA]</scope>
    <source>
        <strain evidence="6">PI 553951</strain>
    </source>
</reference>
<comment type="caution">
    <text evidence="6">The sequence shown here is derived from an EMBL/GenBank/DDBJ whole genome shotgun (WGS) entry which is preliminary data.</text>
</comment>
<dbReference type="GO" id="GO:0043531">
    <property type="term" value="F:ADP binding"/>
    <property type="evidence" value="ECO:0007669"/>
    <property type="project" value="InterPro"/>
</dbReference>
<dbReference type="InterPro" id="IPR027417">
    <property type="entry name" value="P-loop_NTPase"/>
</dbReference>
<name>A0AAW1WF12_RUBAR</name>
<dbReference type="Pfam" id="PF23559">
    <property type="entry name" value="WHD_DRP"/>
    <property type="match status" value="1"/>
</dbReference>
<dbReference type="InterPro" id="IPR055414">
    <property type="entry name" value="LRR_R13L4/SHOC2-like"/>
</dbReference>
<dbReference type="PRINTS" id="PR00364">
    <property type="entry name" value="DISEASERSIST"/>
</dbReference>
<dbReference type="InterPro" id="IPR058922">
    <property type="entry name" value="WHD_DRP"/>
</dbReference>
<evidence type="ECO:0000259" key="3">
    <source>
        <dbReference type="Pfam" id="PF00931"/>
    </source>
</evidence>
<keyword evidence="7" id="KW-1185">Reference proteome</keyword>
<dbReference type="SUPFAM" id="SSF52058">
    <property type="entry name" value="L domain-like"/>
    <property type="match status" value="1"/>
</dbReference>
<gene>
    <name evidence="6" type="ORF">M0R45_030366</name>
</gene>
<evidence type="ECO:0000313" key="7">
    <source>
        <dbReference type="Proteomes" id="UP001457282"/>
    </source>
</evidence>
<dbReference type="Gene3D" id="3.40.50.300">
    <property type="entry name" value="P-loop containing nucleotide triphosphate hydrolases"/>
    <property type="match status" value="1"/>
</dbReference>
<evidence type="ECO:0000256" key="1">
    <source>
        <dbReference type="ARBA" id="ARBA00022737"/>
    </source>
</evidence>
<dbReference type="AlphaFoldDB" id="A0AAW1WF12"/>
<accession>A0AAW1WF12</accession>
<proteinExistence type="predicted"/>
<dbReference type="Pfam" id="PF23598">
    <property type="entry name" value="LRR_14"/>
    <property type="match status" value="1"/>
</dbReference>
<dbReference type="PANTHER" id="PTHR36766:SF61">
    <property type="entry name" value="NB-ARC DOMAIN DISEASE RESISTANCE PROTEIN"/>
    <property type="match status" value="1"/>
</dbReference>
<evidence type="ECO:0008006" key="8">
    <source>
        <dbReference type="Google" id="ProtNLM"/>
    </source>
</evidence>
<organism evidence="6 7">
    <name type="scientific">Rubus argutus</name>
    <name type="common">Southern blackberry</name>
    <dbReference type="NCBI Taxonomy" id="59490"/>
    <lineage>
        <taxon>Eukaryota</taxon>
        <taxon>Viridiplantae</taxon>
        <taxon>Streptophyta</taxon>
        <taxon>Embryophyta</taxon>
        <taxon>Tracheophyta</taxon>
        <taxon>Spermatophyta</taxon>
        <taxon>Magnoliopsida</taxon>
        <taxon>eudicotyledons</taxon>
        <taxon>Gunneridae</taxon>
        <taxon>Pentapetalae</taxon>
        <taxon>rosids</taxon>
        <taxon>fabids</taxon>
        <taxon>Rosales</taxon>
        <taxon>Rosaceae</taxon>
        <taxon>Rosoideae</taxon>
        <taxon>Rosoideae incertae sedis</taxon>
        <taxon>Rubus</taxon>
    </lineage>
</organism>
<dbReference type="Gene3D" id="3.80.10.10">
    <property type="entry name" value="Ribonuclease Inhibitor"/>
    <property type="match status" value="1"/>
</dbReference>
<dbReference type="Proteomes" id="UP001457282">
    <property type="component" value="Unassembled WGS sequence"/>
</dbReference>
<dbReference type="GO" id="GO:0006952">
    <property type="term" value="P:defense response"/>
    <property type="evidence" value="ECO:0007669"/>
    <property type="project" value="UniProtKB-KW"/>
</dbReference>
<sequence length="510" mass="58005">MTHSYVRASEIIGRDSDKQVIADLLMQDGDDQSGTLSVIPIVGMGAVDFNIGRLTKEILRSASDTKISDELSMDQLQAKLREALKDKRFLLVLDDVWNEDPMKWRDLRDLLIEGAKLGSKILVTTRNRSVASIMETVPPYNLDCLSYDHCLSLFTKCAFKEVVGWTHGILQSHDHKNLEMEDVGEQYFKELWARSFFENVQFGDSVGEISYEFSMHDLIYDLVQSIEQGEWCVVDSSTKDMAENVKHLSFLKFDNKLMVSTMLQKCKKVQSITADGTDEAPLDESFLDTCFSKCKYLRVLRLRELPLKELPSSIGTLKHLRYLNLVENVEITKLPNAICMLQSLQNLNLAGCENLQELPRDISNLISLRFLALTMKQACFQDNGVGCLKSLQFLLIIQCSNLISLPRETSYLAALRILIIVGCEQLDLENQHYQGIALRLEKFVIIGLPRITELPQWLQGAANTPYKGMDRLTALRDLNIENCTELERRCERNTGEDWPKIAHIPNISIS</sequence>
<feature type="domain" description="NB-ARC" evidence="3">
    <location>
        <begin position="49"/>
        <end position="161"/>
    </location>
</feature>
<protein>
    <recommendedName>
        <fullName evidence="8">NB-ARC domain-containing protein</fullName>
    </recommendedName>
</protein>
<dbReference type="Pfam" id="PF00931">
    <property type="entry name" value="NB-ARC"/>
    <property type="match status" value="1"/>
</dbReference>
<evidence type="ECO:0000259" key="4">
    <source>
        <dbReference type="Pfam" id="PF23559"/>
    </source>
</evidence>
<feature type="domain" description="Disease resistance R13L4/SHOC-2-like LRR" evidence="5">
    <location>
        <begin position="290"/>
        <end position="486"/>
    </location>
</feature>
<dbReference type="InterPro" id="IPR002182">
    <property type="entry name" value="NB-ARC"/>
</dbReference>
<keyword evidence="1" id="KW-0677">Repeat</keyword>
<feature type="domain" description="Disease resistance protein winged helix" evidence="4">
    <location>
        <begin position="167"/>
        <end position="223"/>
    </location>
</feature>
<dbReference type="SUPFAM" id="SSF52540">
    <property type="entry name" value="P-loop containing nucleoside triphosphate hydrolases"/>
    <property type="match status" value="1"/>
</dbReference>
<dbReference type="PANTHER" id="PTHR36766">
    <property type="entry name" value="PLANT BROAD-SPECTRUM MILDEW RESISTANCE PROTEIN RPW8"/>
    <property type="match status" value="1"/>
</dbReference>
<keyword evidence="2" id="KW-0611">Plant defense</keyword>
<evidence type="ECO:0000259" key="5">
    <source>
        <dbReference type="Pfam" id="PF23598"/>
    </source>
</evidence>
<evidence type="ECO:0000256" key="2">
    <source>
        <dbReference type="ARBA" id="ARBA00022821"/>
    </source>
</evidence>
<evidence type="ECO:0000313" key="6">
    <source>
        <dbReference type="EMBL" id="KAK9921872.1"/>
    </source>
</evidence>
<dbReference type="InterPro" id="IPR032675">
    <property type="entry name" value="LRR_dom_sf"/>
</dbReference>